<reference evidence="2 3" key="1">
    <citation type="submission" date="2015-12" db="EMBL/GenBank/DDBJ databases">
        <title>Draft genome sequence of Mesorhizobium sp. UFLA 01-765, a multitolerant efficient symbiont and plant-growth promoting strain isolated from Zn-mining soil using Leucaena leucocephala as a trap plant.</title>
        <authorList>
            <person name="Rangel W.M."/>
            <person name="Thijs S."/>
            <person name="Longatti S.M."/>
            <person name="Moreira F.M."/>
            <person name="Weyens N."/>
            <person name="Vangronsveld J."/>
            <person name="Van Hamme J.D."/>
            <person name="Bottos E.M."/>
            <person name="Rineau F."/>
        </authorList>
    </citation>
    <scope>NUCLEOTIDE SEQUENCE [LARGE SCALE GENOMIC DNA]</scope>
    <source>
        <strain evidence="2 3">UFLA 01-765</strain>
    </source>
</reference>
<keyword evidence="1" id="KW-0732">Signal</keyword>
<dbReference type="Proteomes" id="UP000053176">
    <property type="component" value="Unassembled WGS sequence"/>
</dbReference>
<protein>
    <submittedName>
        <fullName evidence="2">Uncharacterized protein</fullName>
    </submittedName>
</protein>
<comment type="caution">
    <text evidence="2">The sequence shown here is derived from an EMBL/GenBank/DDBJ whole genome shotgun (WGS) entry which is preliminary data.</text>
</comment>
<name>A0A117N2X4_RHILI</name>
<sequence>MRRISTTIACALLSLPAAGPSFAGQCRPVIESDVKIASIRQYADLLAAAARSGWNYTPTAIDSGLKRHFEETRLQLIAAGYEVVPVGTRPQCSGADELASK</sequence>
<dbReference type="EMBL" id="LPWA01000122">
    <property type="protein sequence ID" value="KUM25103.1"/>
    <property type="molecule type" value="Genomic_DNA"/>
</dbReference>
<proteinExistence type="predicted"/>
<organism evidence="2 3">
    <name type="scientific">Rhizobium loti</name>
    <name type="common">Mesorhizobium loti</name>
    <dbReference type="NCBI Taxonomy" id="381"/>
    <lineage>
        <taxon>Bacteria</taxon>
        <taxon>Pseudomonadati</taxon>
        <taxon>Pseudomonadota</taxon>
        <taxon>Alphaproteobacteria</taxon>
        <taxon>Hyphomicrobiales</taxon>
        <taxon>Phyllobacteriaceae</taxon>
        <taxon>Mesorhizobium</taxon>
    </lineage>
</organism>
<accession>A0A117N2X4</accession>
<gene>
    <name evidence="2" type="ORF">AU467_27425</name>
</gene>
<evidence type="ECO:0000256" key="1">
    <source>
        <dbReference type="SAM" id="SignalP"/>
    </source>
</evidence>
<feature type="signal peptide" evidence="1">
    <location>
        <begin position="1"/>
        <end position="23"/>
    </location>
</feature>
<evidence type="ECO:0000313" key="3">
    <source>
        <dbReference type="Proteomes" id="UP000053176"/>
    </source>
</evidence>
<dbReference type="OrthoDB" id="8097753at2"/>
<feature type="chain" id="PRO_5007151699" evidence="1">
    <location>
        <begin position="24"/>
        <end position="101"/>
    </location>
</feature>
<evidence type="ECO:0000313" key="2">
    <source>
        <dbReference type="EMBL" id="KUM25103.1"/>
    </source>
</evidence>
<dbReference type="AlphaFoldDB" id="A0A117N2X4"/>